<keyword evidence="2" id="KW-1185">Reference proteome</keyword>
<organism evidence="1 2">
    <name type="scientific">Planococcus citreus</name>
    <dbReference type="NCBI Taxonomy" id="1373"/>
    <lineage>
        <taxon>Bacteria</taxon>
        <taxon>Bacillati</taxon>
        <taxon>Bacillota</taxon>
        <taxon>Bacilli</taxon>
        <taxon>Bacillales</taxon>
        <taxon>Caryophanaceae</taxon>
        <taxon>Planococcus</taxon>
    </lineage>
</organism>
<gene>
    <name evidence="1" type="ORF">DFR62_2228</name>
</gene>
<sequence>MKLPTSKELDYYLSLELLKQSSKGYNAKDVAIIVLDEYEYLSHKSDIHKFMIYTKIQKYCKENSIQLDHIDKEIKTLSERDSIAVPQKELVTFT</sequence>
<name>A0A497YFL7_9BACL</name>
<protein>
    <submittedName>
        <fullName evidence="1">Uncharacterized protein</fullName>
    </submittedName>
</protein>
<comment type="caution">
    <text evidence="1">The sequence shown here is derived from an EMBL/GenBank/DDBJ whole genome shotgun (WGS) entry which is preliminary data.</text>
</comment>
<reference evidence="1 2" key="1">
    <citation type="submission" date="2018-10" db="EMBL/GenBank/DDBJ databases">
        <title>Genomic Encyclopedia of Type Strains, Phase IV (KMG-IV): sequencing the most valuable type-strain genomes for metagenomic binning, comparative biology and taxonomic classification.</title>
        <authorList>
            <person name="Goeker M."/>
        </authorList>
    </citation>
    <scope>NUCLEOTIDE SEQUENCE [LARGE SCALE GENOMIC DNA]</scope>
    <source>
        <strain evidence="1 2">DSM 20549</strain>
    </source>
</reference>
<dbReference type="EMBL" id="RCCP01000003">
    <property type="protein sequence ID" value="RLJ86626.1"/>
    <property type="molecule type" value="Genomic_DNA"/>
</dbReference>
<evidence type="ECO:0000313" key="1">
    <source>
        <dbReference type="EMBL" id="RLJ86626.1"/>
    </source>
</evidence>
<proteinExistence type="predicted"/>
<dbReference type="RefSeq" id="WP_121300389.1">
    <property type="nucleotide sequence ID" value="NZ_QBEW01000057.1"/>
</dbReference>
<evidence type="ECO:0000313" key="2">
    <source>
        <dbReference type="Proteomes" id="UP000280791"/>
    </source>
</evidence>
<dbReference type="AlphaFoldDB" id="A0A497YFL7"/>
<accession>A0A497YFL7</accession>
<dbReference type="Proteomes" id="UP000280791">
    <property type="component" value="Unassembled WGS sequence"/>
</dbReference>